<dbReference type="Proteomes" id="UP000309997">
    <property type="component" value="Unassembled WGS sequence"/>
</dbReference>
<proteinExistence type="predicted"/>
<organism evidence="1 2">
    <name type="scientific">Populus alba</name>
    <name type="common">White poplar</name>
    <dbReference type="NCBI Taxonomy" id="43335"/>
    <lineage>
        <taxon>Eukaryota</taxon>
        <taxon>Viridiplantae</taxon>
        <taxon>Streptophyta</taxon>
        <taxon>Embryophyta</taxon>
        <taxon>Tracheophyta</taxon>
        <taxon>Spermatophyta</taxon>
        <taxon>Magnoliopsida</taxon>
        <taxon>eudicotyledons</taxon>
        <taxon>Gunneridae</taxon>
        <taxon>Pentapetalae</taxon>
        <taxon>rosids</taxon>
        <taxon>fabids</taxon>
        <taxon>Malpighiales</taxon>
        <taxon>Salicaceae</taxon>
        <taxon>Saliceae</taxon>
        <taxon>Populus</taxon>
    </lineage>
</organism>
<gene>
    <name evidence="1" type="ORF">D5086_020506</name>
</gene>
<name>A0ACC4BKV3_POPAL</name>
<accession>A0ACC4BKV3</accession>
<comment type="caution">
    <text evidence="1">The sequence shown here is derived from an EMBL/GenBank/DDBJ whole genome shotgun (WGS) entry which is preliminary data.</text>
</comment>
<evidence type="ECO:0000313" key="1">
    <source>
        <dbReference type="EMBL" id="KAL3579002.1"/>
    </source>
</evidence>
<sequence length="220" mass="25290">MFLGMASYSETSSDDDEDDMAWFEERLKKKRHRMEDAGYLMGLRLELTKKSFKRDKSTSSSGESRTSAFMANSRLMVVHFSCDLINFWWFLDPLNREVVIEIAQRPIFSKGSSSVYISMKPSFHLQLKSGSPLPRYPEAVTSSTDEAFKDYYDLPVIFLAVALFCVHHCFNVLMRNTVGARWKLWSLYRTTDELNIQELLNNPCNPASSYAKDCSTIPSI</sequence>
<reference evidence="1 2" key="1">
    <citation type="journal article" date="2024" name="Plant Biotechnol. J.">
        <title>Genome and CRISPR/Cas9 system of a widespread forest tree (Populus alba) in the world.</title>
        <authorList>
            <person name="Liu Y.J."/>
            <person name="Jiang P.F."/>
            <person name="Han X.M."/>
            <person name="Li X.Y."/>
            <person name="Wang H.M."/>
            <person name="Wang Y.J."/>
            <person name="Wang X.X."/>
            <person name="Zeng Q.Y."/>
        </authorList>
    </citation>
    <scope>NUCLEOTIDE SEQUENCE [LARGE SCALE GENOMIC DNA]</scope>
    <source>
        <strain evidence="2">cv. PAL-ZL1</strain>
    </source>
</reference>
<dbReference type="EMBL" id="RCHU02000010">
    <property type="protein sequence ID" value="KAL3579002.1"/>
    <property type="molecule type" value="Genomic_DNA"/>
</dbReference>
<evidence type="ECO:0000313" key="2">
    <source>
        <dbReference type="Proteomes" id="UP000309997"/>
    </source>
</evidence>
<protein>
    <submittedName>
        <fullName evidence="1">Uncharacterized protein</fullName>
    </submittedName>
</protein>
<keyword evidence="2" id="KW-1185">Reference proteome</keyword>